<name>A0A8J3C5K3_9PSEU</name>
<evidence type="ECO:0000313" key="5">
    <source>
        <dbReference type="EMBL" id="GGM32855.1"/>
    </source>
</evidence>
<organism evidence="5 6">
    <name type="scientific">Longimycelium tulufanense</name>
    <dbReference type="NCBI Taxonomy" id="907463"/>
    <lineage>
        <taxon>Bacteria</taxon>
        <taxon>Bacillati</taxon>
        <taxon>Actinomycetota</taxon>
        <taxon>Actinomycetes</taxon>
        <taxon>Pseudonocardiales</taxon>
        <taxon>Pseudonocardiaceae</taxon>
        <taxon>Longimycelium</taxon>
    </lineage>
</organism>
<dbReference type="SUPFAM" id="SSF53671">
    <property type="entry name" value="Aspartate/ornithine carbamoyltransferase"/>
    <property type="match status" value="1"/>
</dbReference>
<dbReference type="PRINTS" id="PR00100">
    <property type="entry name" value="AOTCASE"/>
</dbReference>
<protein>
    <submittedName>
        <fullName evidence="5">Ornithine carbamoyltransferase, catabolic</fullName>
    </submittedName>
</protein>
<dbReference type="GO" id="GO:0042450">
    <property type="term" value="P:L-arginine biosynthetic process via ornithine"/>
    <property type="evidence" value="ECO:0007669"/>
    <property type="project" value="TreeGrafter"/>
</dbReference>
<feature type="domain" description="Aspartate/ornithine carbamoyltransferase Asp/Orn-binding" evidence="3">
    <location>
        <begin position="162"/>
        <end position="315"/>
    </location>
</feature>
<evidence type="ECO:0000259" key="3">
    <source>
        <dbReference type="Pfam" id="PF00185"/>
    </source>
</evidence>
<dbReference type="InterPro" id="IPR006131">
    <property type="entry name" value="Asp_carbamoyltransf_Asp/Orn-bd"/>
</dbReference>
<dbReference type="EMBL" id="BMMK01000001">
    <property type="protein sequence ID" value="GGM32855.1"/>
    <property type="molecule type" value="Genomic_DNA"/>
</dbReference>
<dbReference type="InterPro" id="IPR002292">
    <property type="entry name" value="Orn/put_carbamltrans"/>
</dbReference>
<comment type="similarity">
    <text evidence="2">Belongs to the aspartate/ornithine carbamoyltransferase superfamily.</text>
</comment>
<dbReference type="AlphaFoldDB" id="A0A8J3C5K3"/>
<dbReference type="Proteomes" id="UP000637578">
    <property type="component" value="Unassembled WGS sequence"/>
</dbReference>
<proteinExistence type="inferred from homology"/>
<keyword evidence="6" id="KW-1185">Reference proteome</keyword>
<gene>
    <name evidence="5" type="primary">argF</name>
    <name evidence="5" type="ORF">GCM10012275_00320</name>
</gene>
<dbReference type="PANTHER" id="PTHR45753">
    <property type="entry name" value="ORNITHINE CARBAMOYLTRANSFERASE, MITOCHONDRIAL"/>
    <property type="match status" value="1"/>
</dbReference>
<feature type="domain" description="Aspartate/ornithine carbamoyltransferase carbamoyl-P binding" evidence="4">
    <location>
        <begin position="18"/>
        <end position="154"/>
    </location>
</feature>
<dbReference type="PROSITE" id="PS00097">
    <property type="entry name" value="CARBAMOYLTRANSFERASE"/>
    <property type="match status" value="1"/>
</dbReference>
<dbReference type="Pfam" id="PF00185">
    <property type="entry name" value="OTCace"/>
    <property type="match status" value="1"/>
</dbReference>
<comment type="caution">
    <text evidence="5">The sequence shown here is derived from an EMBL/GenBank/DDBJ whole genome shotgun (WGS) entry which is preliminary data.</text>
</comment>
<dbReference type="PRINTS" id="PR00102">
    <property type="entry name" value="OTCASE"/>
</dbReference>
<keyword evidence="1 2" id="KW-0808">Transferase</keyword>
<evidence type="ECO:0000259" key="4">
    <source>
        <dbReference type="Pfam" id="PF02729"/>
    </source>
</evidence>
<evidence type="ECO:0000256" key="2">
    <source>
        <dbReference type="RuleBase" id="RU003634"/>
    </source>
</evidence>
<sequence length="321" mass="35083">MQIVDLQRGVPPLVRERGLFSLAEVDRGQLDSLIRRSVEFATDPRQHEFPLRDSVVGLLFTKTSTRTRTAFSAAALRLGAQLVSYGPNDLQLATGESLEDTGRILGAMLDLLVARTAGPLDELRCLSRFGDLPVINAMAQQEHPSQAVSDLATMLAHFGVVDGLKVLYVGEGNNTAVALAHGLALYSGCELTLLTPASYGLPKDVLDVAAGRARDNKTVIRQVHSHEGLPSEIHVVYTTQWQTTGTTKADAAWREKFRPFHVDEKLLGRWPGAVFMHDLPARRGEEVSTDVLEGDRSLTWAQAAMKLSSAMAILERSAYSR</sequence>
<reference evidence="5" key="1">
    <citation type="journal article" date="2014" name="Int. J. Syst. Evol. Microbiol.">
        <title>Complete genome sequence of Corynebacterium casei LMG S-19264T (=DSM 44701T), isolated from a smear-ripened cheese.</title>
        <authorList>
            <consortium name="US DOE Joint Genome Institute (JGI-PGF)"/>
            <person name="Walter F."/>
            <person name="Albersmeier A."/>
            <person name="Kalinowski J."/>
            <person name="Ruckert C."/>
        </authorList>
    </citation>
    <scope>NUCLEOTIDE SEQUENCE</scope>
    <source>
        <strain evidence="5">CGMCC 4.5737</strain>
    </source>
</reference>
<dbReference type="InterPro" id="IPR006130">
    <property type="entry name" value="Asp/Orn_carbamoylTrfase"/>
</dbReference>
<dbReference type="GO" id="GO:0004585">
    <property type="term" value="F:ornithine carbamoyltransferase activity"/>
    <property type="evidence" value="ECO:0007669"/>
    <property type="project" value="UniProtKB-ARBA"/>
</dbReference>
<accession>A0A8J3C5K3</accession>
<dbReference type="GO" id="GO:0019240">
    <property type="term" value="P:citrulline biosynthetic process"/>
    <property type="evidence" value="ECO:0007669"/>
    <property type="project" value="TreeGrafter"/>
</dbReference>
<dbReference type="Pfam" id="PF02729">
    <property type="entry name" value="OTCace_N"/>
    <property type="match status" value="1"/>
</dbReference>
<evidence type="ECO:0000256" key="1">
    <source>
        <dbReference type="ARBA" id="ARBA00022679"/>
    </source>
</evidence>
<dbReference type="Gene3D" id="3.40.50.1370">
    <property type="entry name" value="Aspartate/ornithine carbamoyltransferase"/>
    <property type="match status" value="2"/>
</dbReference>
<reference evidence="5" key="2">
    <citation type="submission" date="2020-09" db="EMBL/GenBank/DDBJ databases">
        <authorList>
            <person name="Sun Q."/>
            <person name="Zhou Y."/>
        </authorList>
    </citation>
    <scope>NUCLEOTIDE SEQUENCE</scope>
    <source>
        <strain evidence="5">CGMCC 4.5737</strain>
    </source>
</reference>
<dbReference type="InterPro" id="IPR006132">
    <property type="entry name" value="Asp/Orn_carbamoyltranf_P-bd"/>
</dbReference>
<dbReference type="GO" id="GO:0016597">
    <property type="term" value="F:amino acid binding"/>
    <property type="evidence" value="ECO:0007669"/>
    <property type="project" value="InterPro"/>
</dbReference>
<dbReference type="PANTHER" id="PTHR45753:SF3">
    <property type="entry name" value="ORNITHINE TRANSCARBAMYLASE, MITOCHONDRIAL"/>
    <property type="match status" value="1"/>
</dbReference>
<evidence type="ECO:0000313" key="6">
    <source>
        <dbReference type="Proteomes" id="UP000637578"/>
    </source>
</evidence>
<dbReference type="InterPro" id="IPR036901">
    <property type="entry name" value="Asp/Orn_carbamoylTrfase_sf"/>
</dbReference>